<name>A0A6I6DWX5_9MICO</name>
<dbReference type="InterPro" id="IPR029052">
    <property type="entry name" value="Metallo-depent_PP-like"/>
</dbReference>
<dbReference type="CDD" id="cd07402">
    <property type="entry name" value="MPP_GpdQ"/>
    <property type="match status" value="1"/>
</dbReference>
<protein>
    <submittedName>
        <fullName evidence="6">Phosphodiesterase</fullName>
    </submittedName>
</protein>
<dbReference type="Pfam" id="PF00149">
    <property type="entry name" value="Metallophos"/>
    <property type="match status" value="1"/>
</dbReference>
<evidence type="ECO:0000313" key="7">
    <source>
        <dbReference type="Proteomes" id="UP000422989"/>
    </source>
</evidence>
<evidence type="ECO:0000256" key="2">
    <source>
        <dbReference type="ARBA" id="ARBA00022801"/>
    </source>
</evidence>
<dbReference type="PANTHER" id="PTHR42988">
    <property type="entry name" value="PHOSPHOHYDROLASE"/>
    <property type="match status" value="1"/>
</dbReference>
<keyword evidence="1" id="KW-0479">Metal-binding</keyword>
<evidence type="ECO:0000313" key="6">
    <source>
        <dbReference type="EMBL" id="QGU28696.1"/>
    </source>
</evidence>
<keyword evidence="2" id="KW-0378">Hydrolase</keyword>
<dbReference type="SUPFAM" id="SSF56300">
    <property type="entry name" value="Metallo-dependent phosphatases"/>
    <property type="match status" value="1"/>
</dbReference>
<feature type="domain" description="Calcineurin-like phosphoesterase" evidence="5">
    <location>
        <begin position="15"/>
        <end position="205"/>
    </location>
</feature>
<evidence type="ECO:0000256" key="3">
    <source>
        <dbReference type="ARBA" id="ARBA00023004"/>
    </source>
</evidence>
<dbReference type="GO" id="GO:0046872">
    <property type="term" value="F:metal ion binding"/>
    <property type="evidence" value="ECO:0007669"/>
    <property type="project" value="UniProtKB-KW"/>
</dbReference>
<dbReference type="Gene3D" id="3.60.21.10">
    <property type="match status" value="1"/>
</dbReference>
<dbReference type="InterPro" id="IPR026575">
    <property type="entry name" value="GpdQ/CpdA-like"/>
</dbReference>
<dbReference type="EMBL" id="CP032550">
    <property type="protein sequence ID" value="QGU28696.1"/>
    <property type="molecule type" value="Genomic_DNA"/>
</dbReference>
<dbReference type="InterPro" id="IPR004843">
    <property type="entry name" value="Calcineurin-like_PHP"/>
</dbReference>
<dbReference type="GO" id="GO:0004112">
    <property type="term" value="F:cyclic-nucleotide phosphodiesterase activity"/>
    <property type="evidence" value="ECO:0007669"/>
    <property type="project" value="InterPro"/>
</dbReference>
<dbReference type="Proteomes" id="UP000422989">
    <property type="component" value="Chromosome"/>
</dbReference>
<dbReference type="KEGG" id="moj:D7D94_00530"/>
<keyword evidence="3" id="KW-0408">Iron</keyword>
<dbReference type="InterPro" id="IPR050884">
    <property type="entry name" value="CNP_phosphodiesterase-III"/>
</dbReference>
<evidence type="ECO:0000256" key="1">
    <source>
        <dbReference type="ARBA" id="ARBA00022723"/>
    </source>
</evidence>
<comment type="similarity">
    <text evidence="4">Belongs to the cyclic nucleotide phosphodiesterase class-III family.</text>
</comment>
<dbReference type="OrthoDB" id="5241795at2"/>
<accession>A0A6I6DWX5</accession>
<reference evidence="6 7" key="1">
    <citation type="submission" date="2018-09" db="EMBL/GenBank/DDBJ databases">
        <title>Whole genome sequencing of Microbacterium oryzae strain MB-10T.</title>
        <authorList>
            <person name="Das S.K."/>
        </authorList>
    </citation>
    <scope>NUCLEOTIDE SEQUENCE [LARGE SCALE GENOMIC DNA]</scope>
    <source>
        <strain evidence="6 7">MB-10</strain>
    </source>
</reference>
<keyword evidence="7" id="KW-1185">Reference proteome</keyword>
<evidence type="ECO:0000259" key="5">
    <source>
        <dbReference type="Pfam" id="PF00149"/>
    </source>
</evidence>
<sequence length="303" mass="32652">MTSRESEYARSSHLLVHASDLHLRSDGGSYGLDAARHLRRILAELEGSGARPDALVFTGDLADRGESQVYARLREEVEPVAERMGARVVWVMGNHDQRAPFRRELLGEPGEGPVDAVHDLDGLRLIVLDTTVPGAHHGEVSAAQREWLSLELSIPAPRGTILAMHHPPIPCVFDLAAIVELRDQRALADVLRGTDVRAILAGHLHLSTSATFAGIPVSVASSSCYTQDPRVVDGGMRPREGAQAYSLVHVHEETIVHSVVPFSDAPALEAISAEETARRLAEAGVVIPEGRRQSRSQGAATGK</sequence>
<organism evidence="6 7">
    <name type="scientific">Microbacterium oryzae</name>
    <dbReference type="NCBI Taxonomy" id="743009"/>
    <lineage>
        <taxon>Bacteria</taxon>
        <taxon>Bacillati</taxon>
        <taxon>Actinomycetota</taxon>
        <taxon>Actinomycetes</taxon>
        <taxon>Micrococcales</taxon>
        <taxon>Microbacteriaceae</taxon>
        <taxon>Microbacterium</taxon>
    </lineage>
</organism>
<evidence type="ECO:0000256" key="4">
    <source>
        <dbReference type="ARBA" id="ARBA00025742"/>
    </source>
</evidence>
<dbReference type="AlphaFoldDB" id="A0A6I6DWX5"/>
<dbReference type="PANTHER" id="PTHR42988:SF2">
    <property type="entry name" value="CYCLIC NUCLEOTIDE PHOSPHODIESTERASE CBUA0032-RELATED"/>
    <property type="match status" value="1"/>
</dbReference>
<proteinExistence type="inferred from homology"/>
<gene>
    <name evidence="6" type="ORF">D7D94_00530</name>
</gene>